<feature type="compositionally biased region" description="Polar residues" evidence="5">
    <location>
        <begin position="267"/>
        <end position="277"/>
    </location>
</feature>
<dbReference type="Pfam" id="PF03018">
    <property type="entry name" value="Dirigent"/>
    <property type="match status" value="1"/>
</dbReference>
<dbReference type="AlphaFoldDB" id="Q5ZBB9"/>
<evidence type="ECO:0000313" key="6">
    <source>
        <dbReference type="EMBL" id="BAD52997.1"/>
    </source>
</evidence>
<feature type="region of interest" description="Disordered" evidence="5">
    <location>
        <begin position="264"/>
        <end position="304"/>
    </location>
</feature>
<proteinExistence type="inferred from homology"/>
<organism evidence="6">
    <name type="scientific">Oryza sativa subsp. japonica</name>
    <name type="common">Rice</name>
    <dbReference type="NCBI Taxonomy" id="39947"/>
    <lineage>
        <taxon>Eukaryota</taxon>
        <taxon>Viridiplantae</taxon>
        <taxon>Streptophyta</taxon>
        <taxon>Embryophyta</taxon>
        <taxon>Tracheophyta</taxon>
        <taxon>Spermatophyta</taxon>
        <taxon>Magnoliopsida</taxon>
        <taxon>Liliopsida</taxon>
        <taxon>Poales</taxon>
        <taxon>Poaceae</taxon>
        <taxon>BOP clade</taxon>
        <taxon>Oryzoideae</taxon>
        <taxon>Oryzeae</taxon>
        <taxon>Oryzinae</taxon>
        <taxon>Oryza</taxon>
        <taxon>Oryza sativa</taxon>
    </lineage>
</organism>
<dbReference type="InterPro" id="IPR004265">
    <property type="entry name" value="Dirigent"/>
</dbReference>
<name>Q5ZBB9_ORYSJ</name>
<reference evidence="6" key="1">
    <citation type="journal article" date="2002" name="Nature">
        <title>The genome sequence and structure of rice chromosome 1.</title>
        <authorList>
            <person name="Sasaki T."/>
            <person name="Matsumoto T."/>
            <person name="Yamamoto K."/>
            <person name="Sakata K."/>
            <person name="Baba T."/>
            <person name="Katayose Y."/>
            <person name="Wu J."/>
            <person name="Niimura Y."/>
            <person name="Cheng Z."/>
            <person name="Nagamura Y."/>
            <person name="Antonio B.A."/>
            <person name="Kanamori H."/>
            <person name="Hosokawa S."/>
            <person name="Masukawa M."/>
            <person name="Arikawa K."/>
            <person name="Chiden Y."/>
            <person name="Hayashi M."/>
            <person name="Okamoto M."/>
            <person name="Ando T."/>
            <person name="Aoki H."/>
            <person name="Arita K."/>
            <person name="Hamada M."/>
            <person name="Harada C."/>
            <person name="Hijishita S."/>
            <person name="Honda M."/>
            <person name="Ichikawa Y."/>
            <person name="Idonuma A."/>
            <person name="Iijima M."/>
            <person name="Ikeda M."/>
            <person name="Ikeno M."/>
            <person name="Itoh S."/>
            <person name="Itoh T."/>
            <person name="Itoh Y."/>
            <person name="Itoh Y."/>
            <person name="Iwabuchi A."/>
            <person name="Kamiya K."/>
            <person name="Karasawa W."/>
            <person name="Katagiri S."/>
            <person name="Kikuta A."/>
            <person name="Kobayashi N."/>
            <person name="Kono I."/>
            <person name="Machita K."/>
            <person name="Maehara T."/>
            <person name="Mizuno H."/>
            <person name="Mizubayashi T."/>
            <person name="Mukai Y."/>
            <person name="Nagasaki H."/>
            <person name="Nakashima M."/>
            <person name="Nakama Y."/>
            <person name="Nakamichi Y."/>
            <person name="Nakamura M."/>
            <person name="Namiki N."/>
            <person name="Negishi M."/>
            <person name="Ohta I."/>
            <person name="Ono N."/>
            <person name="Saji S."/>
            <person name="Sakai K."/>
            <person name="Shibata M."/>
            <person name="Shimokawa T."/>
            <person name="Shomura A."/>
            <person name="Song J."/>
            <person name="Takazaki Y."/>
            <person name="Terasawa K."/>
            <person name="Tsuji K."/>
            <person name="Waki K."/>
            <person name="Yamagata H."/>
            <person name="Yamane H."/>
            <person name="Yoshiki S."/>
            <person name="Yoshihara R."/>
            <person name="Yukawa K."/>
            <person name="Zhong H."/>
            <person name="Iwama H."/>
            <person name="Endo T."/>
            <person name="Ito H."/>
            <person name="Hahn J.H."/>
            <person name="Kim H.I."/>
            <person name="Eun M.Y."/>
            <person name="Yano M."/>
            <person name="Jiang J."/>
            <person name="Gojobori T."/>
        </authorList>
    </citation>
    <scope>NUCLEOTIDE SEQUENCE</scope>
</reference>
<evidence type="ECO:0000256" key="1">
    <source>
        <dbReference type="ARBA" id="ARBA00010746"/>
    </source>
</evidence>
<dbReference type="PANTHER" id="PTHR21495">
    <property type="entry name" value="NUCLEOPORIN-RELATED"/>
    <property type="match status" value="1"/>
</dbReference>
<gene>
    <name evidence="6" type="ORF">P0518F01.26</name>
</gene>
<comment type="subunit">
    <text evidence="2 4">Homodimer.</text>
</comment>
<evidence type="ECO:0000256" key="3">
    <source>
        <dbReference type="ARBA" id="ARBA00022525"/>
    </source>
</evidence>
<dbReference type="GO" id="GO:0009699">
    <property type="term" value="P:phenylpropanoid biosynthetic process"/>
    <property type="evidence" value="ECO:0007669"/>
    <property type="project" value="UniProtKB-ARBA"/>
</dbReference>
<comment type="subcellular location">
    <subcellularLocation>
        <location evidence="4">Secreted</location>
        <location evidence="4">Extracellular space</location>
        <location evidence="4">Apoplast</location>
    </subcellularLocation>
</comment>
<evidence type="ECO:0000256" key="2">
    <source>
        <dbReference type="ARBA" id="ARBA00011738"/>
    </source>
</evidence>
<comment type="similarity">
    <text evidence="1 4">Belongs to the plant dirigent protein family.</text>
</comment>
<dbReference type="GO" id="GO:0048046">
    <property type="term" value="C:apoplast"/>
    <property type="evidence" value="ECO:0007669"/>
    <property type="project" value="UniProtKB-SubCell"/>
</dbReference>
<comment type="function">
    <text evidence="4">Dirigent proteins impart stereoselectivity on the phenoxy radical-coupling reaction, yielding optically active lignans from two molecules of coniferyl alcohol in the biosynthesis of lignans, flavonolignans, and alkaloids and thus plays a central role in plant secondary metabolism.</text>
</comment>
<dbReference type="Gene3D" id="2.40.480.10">
    <property type="entry name" value="Allene oxide cyclase-like"/>
    <property type="match status" value="1"/>
</dbReference>
<dbReference type="Proteomes" id="UP000817658">
    <property type="component" value="Chromosome 1"/>
</dbReference>
<dbReference type="EMBL" id="AP003278">
    <property type="protein sequence ID" value="BAD52997.1"/>
    <property type="molecule type" value="Genomic_DNA"/>
</dbReference>
<evidence type="ECO:0000256" key="4">
    <source>
        <dbReference type="RuleBase" id="RU363099"/>
    </source>
</evidence>
<keyword evidence="3 4" id="KW-0964">Secreted</keyword>
<protein>
    <recommendedName>
        <fullName evidence="4">Dirigent protein</fullName>
    </recommendedName>
</protein>
<sequence>MEDFAHLEAQSFRSGYEIWLISKHCPTHSHLRFCAGIWIKNHATNTELSNGCLLLLRVCGGAPNSTVAQVAEAPTTNASATWFGTVVVIDNPLTDGPNLTSSRLVGRAQGMYVVAAGKDALSLMMAMNFVFAHDGPCNGSSLAVFGAMFSSLAAWPPAGRRRLLLAPRGAADARFPPPPAPPARRTALLRMRLAAVHRRQLRTDSPPPAFLARSLQCRASACRVLPVRSGSGSTTVASSAGPPLPWRLAGRRWTMIPLEVFDRMPDRSSTQQRSMGNRSKRQRGWAGPKQLVYTGEPHDLGETGAATDSEVGVARSPVCVMGFPYRG</sequence>
<dbReference type="InterPro" id="IPR044859">
    <property type="entry name" value="Allene_oxi_cyc_Dirigent"/>
</dbReference>
<dbReference type="HOGENOM" id="CLU_141283_0_0_1"/>
<keyword evidence="4" id="KW-0052">Apoplast</keyword>
<evidence type="ECO:0000256" key="5">
    <source>
        <dbReference type="SAM" id="MobiDB-lite"/>
    </source>
</evidence>
<accession>Q5ZBB9</accession>